<dbReference type="Proteomes" id="UP000307841">
    <property type="component" value="Unassembled WGS sequence"/>
</dbReference>
<accession>A0A4U2Y4V2</accession>
<evidence type="ECO:0000313" key="2">
    <source>
        <dbReference type="Proteomes" id="UP000307841"/>
    </source>
</evidence>
<comment type="caution">
    <text evidence="1">The sequence shown here is derived from an EMBL/GenBank/DDBJ whole genome shotgun (WGS) entry which is preliminary data.</text>
</comment>
<name>A0A4U2Y4V2_9BACL</name>
<protein>
    <submittedName>
        <fullName evidence="1">Uncharacterized protein</fullName>
    </submittedName>
</protein>
<keyword evidence="2" id="KW-1185">Reference proteome</keyword>
<dbReference type="AlphaFoldDB" id="A0A4U2Y4V2"/>
<proteinExistence type="predicted"/>
<sequence>MLQQIFNDMIKQDVKPFLNLIYMFNFQKSAGNAAECHFRARMGEIVESVPRSILDQASCILQSEDRGSLLQSGKRSNALIQIDGQRPPERFLYLLPVGVRVVTKR</sequence>
<evidence type="ECO:0000313" key="1">
    <source>
        <dbReference type="EMBL" id="TKI55487.1"/>
    </source>
</evidence>
<organism evidence="1 2">
    <name type="scientific">Brevibacillus antibioticus</name>
    <dbReference type="NCBI Taxonomy" id="2570228"/>
    <lineage>
        <taxon>Bacteria</taxon>
        <taxon>Bacillati</taxon>
        <taxon>Bacillota</taxon>
        <taxon>Bacilli</taxon>
        <taxon>Bacillales</taxon>
        <taxon>Paenibacillaceae</taxon>
        <taxon>Brevibacillus</taxon>
    </lineage>
</organism>
<gene>
    <name evidence="1" type="ORF">E8L90_08535</name>
</gene>
<dbReference type="EMBL" id="SZNK01000001">
    <property type="protein sequence ID" value="TKI55487.1"/>
    <property type="molecule type" value="Genomic_DNA"/>
</dbReference>
<reference evidence="1 2" key="1">
    <citation type="submission" date="2019-04" db="EMBL/GenBank/DDBJ databases">
        <title>Whole genome sequencing of Brevibacillus sp. TGS2-1.</title>
        <authorList>
            <person name="Choi A."/>
        </authorList>
    </citation>
    <scope>NUCLEOTIDE SEQUENCE [LARGE SCALE GENOMIC DNA]</scope>
    <source>
        <strain evidence="1 2">TGS2-1</strain>
    </source>
</reference>